<organism evidence="1 2">
    <name type="scientific">Candidatus Muproteobacteria bacterium RBG_16_62_13</name>
    <dbReference type="NCBI Taxonomy" id="1817756"/>
    <lineage>
        <taxon>Bacteria</taxon>
        <taxon>Pseudomonadati</taxon>
        <taxon>Pseudomonadota</taxon>
        <taxon>Candidatus Muproteobacteria</taxon>
    </lineage>
</organism>
<sequence length="80" mass="8824">MKTAISISDRVFRSAEQLAARLGVSRSELYSKALAELVEKHRDDLITSRLNEIYGPGQESSSLDPGLATLQHRTLALGKR</sequence>
<accession>A0A1F6T1G6</accession>
<evidence type="ECO:0008006" key="3">
    <source>
        <dbReference type="Google" id="ProtNLM"/>
    </source>
</evidence>
<dbReference type="AlphaFoldDB" id="A0A1F6T1G6"/>
<comment type="caution">
    <text evidence="1">The sequence shown here is derived from an EMBL/GenBank/DDBJ whole genome shotgun (WGS) entry which is preliminary data.</text>
</comment>
<evidence type="ECO:0000313" key="2">
    <source>
        <dbReference type="Proteomes" id="UP000178379"/>
    </source>
</evidence>
<dbReference type="Proteomes" id="UP000178379">
    <property type="component" value="Unassembled WGS sequence"/>
</dbReference>
<name>A0A1F6T1G6_9PROT</name>
<proteinExistence type="predicted"/>
<dbReference type="STRING" id="1817756.A2140_02160"/>
<evidence type="ECO:0000313" key="1">
    <source>
        <dbReference type="EMBL" id="OGI39000.1"/>
    </source>
</evidence>
<protein>
    <recommendedName>
        <fullName evidence="3">ChpI protein</fullName>
    </recommendedName>
</protein>
<gene>
    <name evidence="1" type="ORF">A2140_02160</name>
</gene>
<dbReference type="EMBL" id="MFSQ01000104">
    <property type="protein sequence ID" value="OGI39000.1"/>
    <property type="molecule type" value="Genomic_DNA"/>
</dbReference>
<reference evidence="1 2" key="1">
    <citation type="journal article" date="2016" name="Nat. Commun.">
        <title>Thousands of microbial genomes shed light on interconnected biogeochemical processes in an aquifer system.</title>
        <authorList>
            <person name="Anantharaman K."/>
            <person name="Brown C.T."/>
            <person name="Hug L.A."/>
            <person name="Sharon I."/>
            <person name="Castelle C.J."/>
            <person name="Probst A.J."/>
            <person name="Thomas B.C."/>
            <person name="Singh A."/>
            <person name="Wilkins M.J."/>
            <person name="Karaoz U."/>
            <person name="Brodie E.L."/>
            <person name="Williams K.H."/>
            <person name="Hubbard S.S."/>
            <person name="Banfield J.F."/>
        </authorList>
    </citation>
    <scope>NUCLEOTIDE SEQUENCE [LARGE SCALE GENOMIC DNA]</scope>
</reference>